<dbReference type="RefSeq" id="WP_064505023.1">
    <property type="nucleotide sequence ID" value="NZ_FOXX01000006.1"/>
</dbReference>
<evidence type="ECO:0000313" key="3">
    <source>
        <dbReference type="Proteomes" id="UP000182762"/>
    </source>
</evidence>
<keyword evidence="3" id="KW-1185">Reference proteome</keyword>
<keyword evidence="1" id="KW-0472">Membrane</keyword>
<dbReference type="EMBL" id="FOXX01000006">
    <property type="protein sequence ID" value="SFQ67778.1"/>
    <property type="molecule type" value="Genomic_DNA"/>
</dbReference>
<organism evidence="2 3">
    <name type="scientific">Priestia endophytica DSM 13796</name>
    <dbReference type="NCBI Taxonomy" id="1121089"/>
    <lineage>
        <taxon>Bacteria</taxon>
        <taxon>Bacillati</taxon>
        <taxon>Bacillota</taxon>
        <taxon>Bacilli</taxon>
        <taxon>Bacillales</taxon>
        <taxon>Bacillaceae</taxon>
        <taxon>Priestia</taxon>
    </lineage>
</organism>
<reference evidence="2 3" key="1">
    <citation type="submission" date="2016-10" db="EMBL/GenBank/DDBJ databases">
        <authorList>
            <person name="Varghese N."/>
            <person name="Submissions S."/>
        </authorList>
    </citation>
    <scope>NUCLEOTIDE SEQUENCE [LARGE SCALE GENOMIC DNA]</scope>
    <source>
        <strain evidence="2 3">DSM 13796</strain>
    </source>
</reference>
<comment type="caution">
    <text evidence="2">The sequence shown here is derived from an EMBL/GenBank/DDBJ whole genome shotgun (WGS) entry which is preliminary data.</text>
</comment>
<dbReference type="Proteomes" id="UP000182762">
    <property type="component" value="Unassembled WGS sequence"/>
</dbReference>
<feature type="transmembrane region" description="Helical" evidence="1">
    <location>
        <begin position="20"/>
        <end position="39"/>
    </location>
</feature>
<accession>A0A1I6AGD6</accession>
<gene>
    <name evidence="2" type="ORF">SAMN02745910_02719</name>
</gene>
<keyword evidence="1" id="KW-0812">Transmembrane</keyword>
<name>A0A1I6AGD6_9BACI</name>
<dbReference type="GeneID" id="93714016"/>
<keyword evidence="1" id="KW-1133">Transmembrane helix</keyword>
<protein>
    <submittedName>
        <fullName evidence="2">Uncharacterized protein</fullName>
    </submittedName>
</protein>
<evidence type="ECO:0000256" key="1">
    <source>
        <dbReference type="SAM" id="Phobius"/>
    </source>
</evidence>
<proteinExistence type="predicted"/>
<feature type="transmembrane region" description="Helical" evidence="1">
    <location>
        <begin position="45"/>
        <end position="70"/>
    </location>
</feature>
<evidence type="ECO:0000313" key="2">
    <source>
        <dbReference type="EMBL" id="SFQ67778.1"/>
    </source>
</evidence>
<sequence length="107" mass="11866">MRLKRGKGQTNEMTEMCKLIASGELFVGVIVFGLSFIASDYNKDHILTMLGLGIMGAAMAMFGFGLFLGLMDGMKNEKKLAAEYKLSPLKPSRHTLKEKNPDWKPLP</sequence>